<comment type="caution">
    <text evidence="7">The sequence shown here is derived from an EMBL/GenBank/DDBJ whole genome shotgun (WGS) entry which is preliminary data.</text>
</comment>
<dbReference type="AlphaFoldDB" id="A0A9D9GXQ8"/>
<dbReference type="Pfam" id="PF05154">
    <property type="entry name" value="TM2"/>
    <property type="match status" value="1"/>
</dbReference>
<evidence type="ECO:0000256" key="2">
    <source>
        <dbReference type="ARBA" id="ARBA00022692"/>
    </source>
</evidence>
<feature type="transmembrane region" description="Helical" evidence="5">
    <location>
        <begin position="59"/>
        <end position="79"/>
    </location>
</feature>
<sequence length="148" mass="16747">MPKCRFCGENITKFDKEMCPYCGGKRPLDGVDNFTVDITQTINTIDKEKVQKFKQHSKVVNAILCMFLGIFGADSYYLGFAKYGIVRFLINIIYIVGLFSLLYFLPTGLGLLYSILISLGSNFIVYFIIGFISLFINGKKDSNGVYLR</sequence>
<dbReference type="EMBL" id="JADIMY010000123">
    <property type="protein sequence ID" value="MBO8428167.1"/>
    <property type="molecule type" value="Genomic_DNA"/>
</dbReference>
<name>A0A9D9GXQ8_9BACL</name>
<proteinExistence type="predicted"/>
<dbReference type="Proteomes" id="UP000823613">
    <property type="component" value="Unassembled WGS sequence"/>
</dbReference>
<evidence type="ECO:0000256" key="1">
    <source>
        <dbReference type="ARBA" id="ARBA00004141"/>
    </source>
</evidence>
<dbReference type="InterPro" id="IPR007829">
    <property type="entry name" value="TM2"/>
</dbReference>
<gene>
    <name evidence="7" type="ORF">IAC58_06470</name>
</gene>
<evidence type="ECO:0000313" key="7">
    <source>
        <dbReference type="EMBL" id="MBO8428167.1"/>
    </source>
</evidence>
<keyword evidence="3 5" id="KW-1133">Transmembrane helix</keyword>
<feature type="domain" description="TM2" evidence="6">
    <location>
        <begin position="55"/>
        <end position="101"/>
    </location>
</feature>
<protein>
    <submittedName>
        <fullName evidence="7">TM2 domain-containing protein</fullName>
    </submittedName>
</protein>
<comment type="subcellular location">
    <subcellularLocation>
        <location evidence="1">Membrane</location>
        <topology evidence="1">Multi-pass membrane protein</topology>
    </subcellularLocation>
</comment>
<keyword evidence="2 5" id="KW-0812">Transmembrane</keyword>
<reference evidence="7" key="1">
    <citation type="submission" date="2020-10" db="EMBL/GenBank/DDBJ databases">
        <authorList>
            <person name="Gilroy R."/>
        </authorList>
    </citation>
    <scope>NUCLEOTIDE SEQUENCE</scope>
    <source>
        <strain evidence="7">11159</strain>
    </source>
</reference>
<evidence type="ECO:0000256" key="3">
    <source>
        <dbReference type="ARBA" id="ARBA00022989"/>
    </source>
</evidence>
<evidence type="ECO:0000313" key="8">
    <source>
        <dbReference type="Proteomes" id="UP000823613"/>
    </source>
</evidence>
<feature type="transmembrane region" description="Helical" evidence="5">
    <location>
        <begin position="85"/>
        <end position="105"/>
    </location>
</feature>
<evidence type="ECO:0000259" key="6">
    <source>
        <dbReference type="Pfam" id="PF05154"/>
    </source>
</evidence>
<keyword evidence="4 5" id="KW-0472">Membrane</keyword>
<evidence type="ECO:0000256" key="4">
    <source>
        <dbReference type="ARBA" id="ARBA00023136"/>
    </source>
</evidence>
<accession>A0A9D9GXQ8</accession>
<feature type="transmembrane region" description="Helical" evidence="5">
    <location>
        <begin position="112"/>
        <end position="136"/>
    </location>
</feature>
<organism evidence="7 8">
    <name type="scientific">Candidatus Onthovivens merdipullorum</name>
    <dbReference type="NCBI Taxonomy" id="2840889"/>
    <lineage>
        <taxon>Bacteria</taxon>
        <taxon>Bacillati</taxon>
        <taxon>Bacillota</taxon>
        <taxon>Bacilli</taxon>
        <taxon>Bacillales</taxon>
        <taxon>Candidatus Onthovivens</taxon>
    </lineage>
</organism>
<evidence type="ECO:0000256" key="5">
    <source>
        <dbReference type="SAM" id="Phobius"/>
    </source>
</evidence>
<reference evidence="7" key="2">
    <citation type="journal article" date="2021" name="PeerJ">
        <title>Extensive microbial diversity within the chicken gut microbiome revealed by metagenomics and culture.</title>
        <authorList>
            <person name="Gilroy R."/>
            <person name="Ravi A."/>
            <person name="Getino M."/>
            <person name="Pursley I."/>
            <person name="Horton D.L."/>
            <person name="Alikhan N.F."/>
            <person name="Baker D."/>
            <person name="Gharbi K."/>
            <person name="Hall N."/>
            <person name="Watson M."/>
            <person name="Adriaenssens E.M."/>
            <person name="Foster-Nyarko E."/>
            <person name="Jarju S."/>
            <person name="Secka A."/>
            <person name="Antonio M."/>
            <person name="Oren A."/>
            <person name="Chaudhuri R.R."/>
            <person name="La Ragione R."/>
            <person name="Hildebrand F."/>
            <person name="Pallen M.J."/>
        </authorList>
    </citation>
    <scope>NUCLEOTIDE SEQUENCE</scope>
    <source>
        <strain evidence="7">11159</strain>
    </source>
</reference>
<dbReference type="GO" id="GO:0016020">
    <property type="term" value="C:membrane"/>
    <property type="evidence" value="ECO:0007669"/>
    <property type="project" value="UniProtKB-SubCell"/>
</dbReference>